<dbReference type="EC" id="3.1.4.58" evidence="2"/>
<reference evidence="3 4" key="1">
    <citation type="journal article" date="2014" name="J. Biotechnol.">
        <title>Complete genome sequence of the actinobacterium Amycolatopsis japonica MG417-CF17(T) (=DSM 44213T) producing (S,S)-N,N'-ethylenediaminedisuccinic acid.</title>
        <authorList>
            <person name="Stegmann E."/>
            <person name="Albersmeier A."/>
            <person name="Spohn M."/>
            <person name="Gert H."/>
            <person name="Weber T."/>
            <person name="Wohlleben W."/>
            <person name="Kalinowski J."/>
            <person name="Ruckert C."/>
        </authorList>
    </citation>
    <scope>NUCLEOTIDE SEQUENCE [LARGE SCALE GENOMIC DNA]</scope>
    <source>
        <strain evidence="4">MG417-CF17 (DSM 44213)</strain>
    </source>
</reference>
<evidence type="ECO:0000313" key="3">
    <source>
        <dbReference type="EMBL" id="AIG78390.1"/>
    </source>
</evidence>
<dbReference type="AlphaFoldDB" id="A0A075V654"/>
<feature type="short sequence motif" description="HXTX 1" evidence="2">
    <location>
        <begin position="38"/>
        <end position="41"/>
    </location>
</feature>
<dbReference type="GO" id="GO:0004113">
    <property type="term" value="F:2',3'-cyclic-nucleotide 3'-phosphodiesterase activity"/>
    <property type="evidence" value="ECO:0007669"/>
    <property type="project" value="InterPro"/>
</dbReference>
<dbReference type="GO" id="GO:0008664">
    <property type="term" value="F:RNA 2',3'-cyclic 3'-phosphodiesterase activity"/>
    <property type="evidence" value="ECO:0007669"/>
    <property type="project" value="UniProtKB-EC"/>
</dbReference>
<comment type="catalytic activity">
    <reaction evidence="2">
        <text>a 3'-end 2',3'-cyclophospho-ribonucleotide-RNA + H2O = a 3'-end 2'-phospho-ribonucleotide-RNA + H(+)</text>
        <dbReference type="Rhea" id="RHEA:11828"/>
        <dbReference type="Rhea" id="RHEA-COMP:10464"/>
        <dbReference type="Rhea" id="RHEA-COMP:17353"/>
        <dbReference type="ChEBI" id="CHEBI:15377"/>
        <dbReference type="ChEBI" id="CHEBI:15378"/>
        <dbReference type="ChEBI" id="CHEBI:83064"/>
        <dbReference type="ChEBI" id="CHEBI:173113"/>
        <dbReference type="EC" id="3.1.4.58"/>
    </reaction>
</comment>
<feature type="active site" description="Proton donor" evidence="2">
    <location>
        <position position="38"/>
    </location>
</feature>
<dbReference type="HOGENOM" id="CLU_081251_1_0_11"/>
<dbReference type="eggNOG" id="COG1514">
    <property type="taxonomic scope" value="Bacteria"/>
</dbReference>
<dbReference type="NCBIfam" id="TIGR02258">
    <property type="entry name" value="2_5_ligase"/>
    <property type="match status" value="1"/>
</dbReference>
<proteinExistence type="inferred from homology"/>
<dbReference type="Proteomes" id="UP000028492">
    <property type="component" value="Chromosome"/>
</dbReference>
<sequence length="169" mass="18351">MTLFSALIPPDGVLDQVAAAVGTPGGDGFRWSPREDWHVTLGFYGADDPAERGDWLAGRLADAGPLDLRLEKAATFPGVLWLSVSGTGLHELAIKAGAESEGRPYVAHLTLARFPRDRPDAASAWEERLAGFTSETWTATEAVLMSSDREQGVSRYRVIRSYALNHARD</sequence>
<dbReference type="InterPro" id="IPR009097">
    <property type="entry name" value="Cyclic_Pdiesterase"/>
</dbReference>
<dbReference type="Gene3D" id="3.90.1140.10">
    <property type="entry name" value="Cyclic phosphodiesterase"/>
    <property type="match status" value="1"/>
</dbReference>
<name>A0A075V654_9PSEU</name>
<dbReference type="SUPFAM" id="SSF55144">
    <property type="entry name" value="LigT-like"/>
    <property type="match status" value="1"/>
</dbReference>
<dbReference type="KEGG" id="aja:AJAP_27725"/>
<organism evidence="3 4">
    <name type="scientific">Amycolatopsis japonica</name>
    <dbReference type="NCBI Taxonomy" id="208439"/>
    <lineage>
        <taxon>Bacteria</taxon>
        <taxon>Bacillati</taxon>
        <taxon>Actinomycetota</taxon>
        <taxon>Actinomycetes</taxon>
        <taxon>Pseudonocardiales</taxon>
        <taxon>Pseudonocardiaceae</taxon>
        <taxon>Amycolatopsis</taxon>
        <taxon>Amycolatopsis japonica group</taxon>
    </lineage>
</organism>
<evidence type="ECO:0000256" key="2">
    <source>
        <dbReference type="HAMAP-Rule" id="MF_01940"/>
    </source>
</evidence>
<accession>A0A075V654</accession>
<dbReference type="EMBL" id="CP008953">
    <property type="protein sequence ID" value="AIG78390.1"/>
    <property type="molecule type" value="Genomic_DNA"/>
</dbReference>
<feature type="short sequence motif" description="HXTX 2" evidence="2">
    <location>
        <begin position="108"/>
        <end position="111"/>
    </location>
</feature>
<evidence type="ECO:0000256" key="1">
    <source>
        <dbReference type="ARBA" id="ARBA00022801"/>
    </source>
</evidence>
<keyword evidence="4" id="KW-1185">Reference proteome</keyword>
<dbReference type="PANTHER" id="PTHR35561:SF1">
    <property type="entry name" value="RNA 2',3'-CYCLIC PHOSPHODIESTERASE"/>
    <property type="match status" value="1"/>
</dbReference>
<dbReference type="InterPro" id="IPR004175">
    <property type="entry name" value="RNA_CPDase"/>
</dbReference>
<dbReference type="HAMAP" id="MF_01940">
    <property type="entry name" value="RNA_CPDase"/>
    <property type="match status" value="1"/>
</dbReference>
<dbReference type="RefSeq" id="WP_038516573.1">
    <property type="nucleotide sequence ID" value="NZ_CP008953.1"/>
</dbReference>
<dbReference type="Pfam" id="PF13563">
    <property type="entry name" value="2_5_RNA_ligase2"/>
    <property type="match status" value="1"/>
</dbReference>
<feature type="active site" description="Proton acceptor" evidence="2">
    <location>
        <position position="108"/>
    </location>
</feature>
<dbReference type="STRING" id="208439.AJAP_27725"/>
<gene>
    <name evidence="3" type="ORF">AJAP_27725</name>
</gene>
<comment type="similarity">
    <text evidence="2">Belongs to the 2H phosphoesterase superfamily. ThpR family.</text>
</comment>
<keyword evidence="1 2" id="KW-0378">Hydrolase</keyword>
<protein>
    <recommendedName>
        <fullName evidence="2">RNA 2',3'-cyclic phosphodiesterase</fullName>
        <shortName evidence="2">RNA 2',3'-CPDase</shortName>
        <ecNumber evidence="2">3.1.4.58</ecNumber>
    </recommendedName>
</protein>
<comment type="function">
    <text evidence="2">Hydrolyzes RNA 2',3'-cyclic phosphodiester to an RNA 2'-phosphomonoester.</text>
</comment>
<dbReference type="PANTHER" id="PTHR35561">
    <property type="entry name" value="RNA 2',3'-CYCLIC PHOSPHODIESTERASE"/>
    <property type="match status" value="1"/>
</dbReference>
<evidence type="ECO:0000313" key="4">
    <source>
        <dbReference type="Proteomes" id="UP000028492"/>
    </source>
</evidence>